<keyword evidence="3 9" id="KW-1133">Transmembrane helix</keyword>
<evidence type="ECO:0000256" key="7">
    <source>
        <dbReference type="ARBA" id="ARBA00023224"/>
    </source>
</evidence>
<name>A0ABD2IDY5_HETSC</name>
<dbReference type="AlphaFoldDB" id="A0ABD2IDY5"/>
<dbReference type="PANTHER" id="PTHR24243:SF233">
    <property type="entry name" value="THYROTROPIN-RELEASING HORMONE RECEPTOR"/>
    <property type="match status" value="1"/>
</dbReference>
<comment type="subcellular location">
    <subcellularLocation>
        <location evidence="1">Membrane</location>
        <topology evidence="1">Multi-pass membrane protein</topology>
    </subcellularLocation>
</comment>
<dbReference type="PRINTS" id="PR00237">
    <property type="entry name" value="GPCRRHODOPSN"/>
</dbReference>
<feature type="transmembrane region" description="Helical" evidence="9">
    <location>
        <begin position="233"/>
        <end position="252"/>
    </location>
</feature>
<dbReference type="SUPFAM" id="SSF81321">
    <property type="entry name" value="Family A G protein-coupled receptor-like"/>
    <property type="match status" value="1"/>
</dbReference>
<keyword evidence="6 8" id="KW-0675">Receptor</keyword>
<evidence type="ECO:0000256" key="6">
    <source>
        <dbReference type="ARBA" id="ARBA00023170"/>
    </source>
</evidence>
<proteinExistence type="inferred from homology"/>
<feature type="transmembrane region" description="Helical" evidence="9">
    <location>
        <begin position="99"/>
        <end position="121"/>
    </location>
</feature>
<dbReference type="GO" id="GO:0016020">
    <property type="term" value="C:membrane"/>
    <property type="evidence" value="ECO:0007669"/>
    <property type="project" value="UniProtKB-SubCell"/>
</dbReference>
<evidence type="ECO:0000256" key="8">
    <source>
        <dbReference type="RuleBase" id="RU000688"/>
    </source>
</evidence>
<reference evidence="11 12" key="1">
    <citation type="submission" date="2024-10" db="EMBL/GenBank/DDBJ databases">
        <authorList>
            <person name="Kim D."/>
        </authorList>
    </citation>
    <scope>NUCLEOTIDE SEQUENCE [LARGE SCALE GENOMIC DNA]</scope>
    <source>
        <strain evidence="11">Taebaek</strain>
    </source>
</reference>
<dbReference type="EMBL" id="JBICCN010000351">
    <property type="protein sequence ID" value="KAL3075465.1"/>
    <property type="molecule type" value="Genomic_DNA"/>
</dbReference>
<keyword evidence="5 9" id="KW-0472">Membrane</keyword>
<evidence type="ECO:0000313" key="11">
    <source>
        <dbReference type="EMBL" id="KAL3075465.1"/>
    </source>
</evidence>
<accession>A0ABD2IDY5</accession>
<keyword evidence="12" id="KW-1185">Reference proteome</keyword>
<dbReference type="Gene3D" id="1.20.1070.10">
    <property type="entry name" value="Rhodopsin 7-helix transmembrane proteins"/>
    <property type="match status" value="1"/>
</dbReference>
<dbReference type="GO" id="GO:0004930">
    <property type="term" value="F:G protein-coupled receptor activity"/>
    <property type="evidence" value="ECO:0007669"/>
    <property type="project" value="UniProtKB-KW"/>
</dbReference>
<evidence type="ECO:0000256" key="3">
    <source>
        <dbReference type="ARBA" id="ARBA00022989"/>
    </source>
</evidence>
<feature type="transmembrane region" description="Helical" evidence="9">
    <location>
        <begin position="133"/>
        <end position="152"/>
    </location>
</feature>
<dbReference type="Pfam" id="PF00001">
    <property type="entry name" value="7tm_1"/>
    <property type="match status" value="1"/>
</dbReference>
<dbReference type="PANTHER" id="PTHR24243">
    <property type="entry name" value="G-PROTEIN COUPLED RECEPTOR"/>
    <property type="match status" value="1"/>
</dbReference>
<evidence type="ECO:0000256" key="4">
    <source>
        <dbReference type="ARBA" id="ARBA00023040"/>
    </source>
</evidence>
<organism evidence="11 12">
    <name type="scientific">Heterodera schachtii</name>
    <name type="common">Sugarbeet cyst nematode worm</name>
    <name type="synonym">Tylenchus schachtii</name>
    <dbReference type="NCBI Taxonomy" id="97005"/>
    <lineage>
        <taxon>Eukaryota</taxon>
        <taxon>Metazoa</taxon>
        <taxon>Ecdysozoa</taxon>
        <taxon>Nematoda</taxon>
        <taxon>Chromadorea</taxon>
        <taxon>Rhabditida</taxon>
        <taxon>Tylenchina</taxon>
        <taxon>Tylenchomorpha</taxon>
        <taxon>Tylenchoidea</taxon>
        <taxon>Heteroderidae</taxon>
        <taxon>Heteroderinae</taxon>
        <taxon>Heterodera</taxon>
    </lineage>
</organism>
<keyword evidence="2 8" id="KW-0812">Transmembrane</keyword>
<keyword evidence="7 8" id="KW-0807">Transducer</keyword>
<keyword evidence="4 8" id="KW-0297">G-protein coupled receptor</keyword>
<dbReference type="Proteomes" id="UP001620645">
    <property type="component" value="Unassembled WGS sequence"/>
</dbReference>
<comment type="similarity">
    <text evidence="8">Belongs to the G-protein coupled receptor 1 family.</text>
</comment>
<feature type="transmembrane region" description="Helical" evidence="9">
    <location>
        <begin position="24"/>
        <end position="46"/>
    </location>
</feature>
<feature type="transmembrane region" description="Helical" evidence="9">
    <location>
        <begin position="192"/>
        <end position="212"/>
    </location>
</feature>
<feature type="domain" description="G-protein coupled receptors family 1 profile" evidence="10">
    <location>
        <begin position="37"/>
        <end position="294"/>
    </location>
</feature>
<feature type="transmembrane region" description="Helical" evidence="9">
    <location>
        <begin position="58"/>
        <end position="79"/>
    </location>
</feature>
<protein>
    <recommendedName>
        <fullName evidence="10">G-protein coupled receptors family 1 profile domain-containing protein</fullName>
    </recommendedName>
</protein>
<dbReference type="InterPro" id="IPR017452">
    <property type="entry name" value="GPCR_Rhodpsn_7TM"/>
</dbReference>
<evidence type="ECO:0000256" key="1">
    <source>
        <dbReference type="ARBA" id="ARBA00004141"/>
    </source>
</evidence>
<dbReference type="PROSITE" id="PS50262">
    <property type="entry name" value="G_PROTEIN_RECEP_F1_2"/>
    <property type="match status" value="1"/>
</dbReference>
<dbReference type="InterPro" id="IPR000276">
    <property type="entry name" value="GPCR_Rhodpsn"/>
</dbReference>
<comment type="caution">
    <text evidence="11">The sequence shown here is derived from an EMBL/GenBank/DDBJ whole genome shotgun (WGS) entry which is preliminary data.</text>
</comment>
<evidence type="ECO:0000259" key="10">
    <source>
        <dbReference type="PROSITE" id="PS50262"/>
    </source>
</evidence>
<evidence type="ECO:0000313" key="12">
    <source>
        <dbReference type="Proteomes" id="UP001620645"/>
    </source>
</evidence>
<dbReference type="PROSITE" id="PS00237">
    <property type="entry name" value="G_PROTEIN_RECEP_F1_1"/>
    <property type="match status" value="1"/>
</dbReference>
<sequence>MYGMHTMNTSAGNKTNIVIGDEVIYVPFVISIFGLIGNFLTFITIIKTNLRKNYVNKYILVLLASDSLVLLSMFVRMFVNLDTVSFALCFSVRFTWNTAIYVSNFAIISLTIERFFAIVYPLQHLRYSGLNRWKVICAWLFLLLLISCHHFFALRKTAHDSVTVQFSSTGSFKCSYDTERKFVDVIFHFPRLLLQFILTFVVVIVVNIFIIIKLRSRYVIIGETGPGEMRATNVLLAVVPFVYVLFNFMYNLKNFLKFFQTNKSQNIFLEHHYWFVVGSYFLFCANFALNFILYSMISPVFRKEFCRKWLRKRATIRPRSTTMTTKDVQTESAKKSLQMKPIETKTAAETII</sequence>
<gene>
    <name evidence="11" type="ORF">niasHS_011972</name>
</gene>
<evidence type="ECO:0000256" key="5">
    <source>
        <dbReference type="ARBA" id="ARBA00023136"/>
    </source>
</evidence>
<evidence type="ECO:0000256" key="9">
    <source>
        <dbReference type="SAM" id="Phobius"/>
    </source>
</evidence>
<evidence type="ECO:0000256" key="2">
    <source>
        <dbReference type="ARBA" id="ARBA00022692"/>
    </source>
</evidence>
<feature type="transmembrane region" description="Helical" evidence="9">
    <location>
        <begin position="272"/>
        <end position="293"/>
    </location>
</feature>